<accession>A0A562VNM9</accession>
<dbReference type="OrthoDB" id="5432239at2"/>
<dbReference type="CDD" id="cd06257">
    <property type="entry name" value="DnaJ"/>
    <property type="match status" value="1"/>
</dbReference>
<dbReference type="EMBL" id="VLLN01000008">
    <property type="protein sequence ID" value="TWJ19593.1"/>
    <property type="molecule type" value="Genomic_DNA"/>
</dbReference>
<keyword evidence="3" id="KW-1185">Reference proteome</keyword>
<dbReference type="Proteomes" id="UP000319449">
    <property type="component" value="Unassembled WGS sequence"/>
</dbReference>
<feature type="domain" description="J" evidence="1">
    <location>
        <begin position="11"/>
        <end position="88"/>
    </location>
</feature>
<organism evidence="2 3">
    <name type="scientific">Geobacter argillaceus</name>
    <dbReference type="NCBI Taxonomy" id="345631"/>
    <lineage>
        <taxon>Bacteria</taxon>
        <taxon>Pseudomonadati</taxon>
        <taxon>Thermodesulfobacteriota</taxon>
        <taxon>Desulfuromonadia</taxon>
        <taxon>Geobacterales</taxon>
        <taxon>Geobacteraceae</taxon>
        <taxon>Geobacter</taxon>
    </lineage>
</organism>
<dbReference type="SUPFAM" id="SSF160246">
    <property type="entry name" value="EspE N-terminal domain-like"/>
    <property type="match status" value="1"/>
</dbReference>
<name>A0A562VNM9_9BACT</name>
<evidence type="ECO:0000313" key="2">
    <source>
        <dbReference type="EMBL" id="TWJ19593.1"/>
    </source>
</evidence>
<dbReference type="SUPFAM" id="SSF46565">
    <property type="entry name" value="Chaperone J-domain"/>
    <property type="match status" value="1"/>
</dbReference>
<dbReference type="AlphaFoldDB" id="A0A562VNM9"/>
<protein>
    <submittedName>
        <fullName evidence="2">DnaJ-like protein</fullName>
    </submittedName>
</protein>
<comment type="caution">
    <text evidence="2">The sequence shown here is derived from an EMBL/GenBank/DDBJ whole genome shotgun (WGS) entry which is preliminary data.</text>
</comment>
<dbReference type="PROSITE" id="PS50076">
    <property type="entry name" value="DNAJ_2"/>
    <property type="match status" value="1"/>
</dbReference>
<dbReference type="Pfam" id="PF00226">
    <property type="entry name" value="DnaJ"/>
    <property type="match status" value="1"/>
</dbReference>
<gene>
    <name evidence="2" type="ORF">JN12_01710</name>
</gene>
<dbReference type="InterPro" id="IPR037257">
    <property type="entry name" value="T2SS_E_N_sf"/>
</dbReference>
<evidence type="ECO:0000259" key="1">
    <source>
        <dbReference type="PROSITE" id="PS50076"/>
    </source>
</evidence>
<reference evidence="2 3" key="1">
    <citation type="submission" date="2019-07" db="EMBL/GenBank/DDBJ databases">
        <title>Genomic Encyclopedia of Archaeal and Bacterial Type Strains, Phase II (KMG-II): from individual species to whole genera.</title>
        <authorList>
            <person name="Goeker M."/>
        </authorList>
    </citation>
    <scope>NUCLEOTIDE SEQUENCE [LARGE SCALE GENOMIC DNA]</scope>
    <source>
        <strain evidence="2 3">ATCC BAA-1139</strain>
    </source>
</reference>
<evidence type="ECO:0000313" key="3">
    <source>
        <dbReference type="Proteomes" id="UP000319449"/>
    </source>
</evidence>
<dbReference type="InterPro" id="IPR001623">
    <property type="entry name" value="DnaJ_domain"/>
</dbReference>
<dbReference type="RefSeq" id="WP_145021211.1">
    <property type="nucleotide sequence ID" value="NZ_VLLN01000008.1"/>
</dbReference>
<dbReference type="InterPro" id="IPR036869">
    <property type="entry name" value="J_dom_sf"/>
</dbReference>
<sequence>MDSIGTYSPSQLYDACRVLFPEAPIQQVFLEQLHQQNLKSAFRALAKEYHPDSRIGAYDSTRHTDTFRRVTAAYEMLSGFIRKRDKVYALPFPLQAGPHVVTSHHRQHGPAGGREFRARTHFNKAARNPNEHYYSGPLPTIPLQIGLYLYYRSAVSYQAVVWAIMWQRDMRPPFGELASAWGWLDPYYISVIRSATDIPGTFGERAIKLGLLTDKQVKFILTHQKTMQAPLGRYFVTHGLLSRYELEKYLREHSLHNREVTRGGK</sequence>
<proteinExistence type="predicted"/>
<dbReference type="Gene3D" id="1.10.287.110">
    <property type="entry name" value="DnaJ domain"/>
    <property type="match status" value="1"/>
</dbReference>